<dbReference type="GO" id="GO:0033617">
    <property type="term" value="P:mitochondrial respiratory chain complex IV assembly"/>
    <property type="evidence" value="ECO:0007669"/>
    <property type="project" value="TreeGrafter"/>
</dbReference>
<dbReference type="CDD" id="cd02968">
    <property type="entry name" value="SCO"/>
    <property type="match status" value="1"/>
</dbReference>
<feature type="domain" description="Thioredoxin" evidence="6">
    <location>
        <begin position="145"/>
        <end position="308"/>
    </location>
</feature>
<keyword evidence="4" id="KW-1015">Disulfide bond</keyword>
<dbReference type="Pfam" id="PF02630">
    <property type="entry name" value="SCO1-SenC"/>
    <property type="match status" value="1"/>
</dbReference>
<keyword evidence="3" id="KW-0479">Metal-binding</keyword>
<dbReference type="Proteomes" id="UP000750522">
    <property type="component" value="Unassembled WGS sequence"/>
</dbReference>
<gene>
    <name evidence="7" type="ORF">DV451_003338</name>
</gene>
<evidence type="ECO:0000313" key="7">
    <source>
        <dbReference type="EMBL" id="KAF5098604.1"/>
    </source>
</evidence>
<feature type="disulfide bond" description="Redox-active" evidence="4">
    <location>
        <begin position="183"/>
        <end position="187"/>
    </location>
</feature>
<evidence type="ECO:0000256" key="4">
    <source>
        <dbReference type="PIRSR" id="PIRSR603782-2"/>
    </source>
</evidence>
<feature type="binding site" evidence="3">
    <location>
        <position position="273"/>
    </location>
    <ligand>
        <name>Cu cation</name>
        <dbReference type="ChEBI" id="CHEBI:23378"/>
    </ligand>
</feature>
<dbReference type="SUPFAM" id="SSF52833">
    <property type="entry name" value="Thioredoxin-like"/>
    <property type="match status" value="1"/>
</dbReference>
<reference evidence="7" key="2">
    <citation type="submission" date="2020-01" db="EMBL/GenBank/DDBJ databases">
        <authorList>
            <person name="Perkins V."/>
            <person name="Lessard M.-H."/>
            <person name="Dugat-Bony E."/>
            <person name="Frenette M."/>
            <person name="Labrie S."/>
        </authorList>
    </citation>
    <scope>NUCLEOTIDE SEQUENCE</scope>
    <source>
        <strain evidence="7">LMA-70</strain>
    </source>
</reference>
<evidence type="ECO:0000259" key="6">
    <source>
        <dbReference type="PROSITE" id="PS51352"/>
    </source>
</evidence>
<dbReference type="Gene3D" id="3.40.30.10">
    <property type="entry name" value="Glutaredoxin"/>
    <property type="match status" value="1"/>
</dbReference>
<dbReference type="PANTHER" id="PTHR12151:SF5">
    <property type="entry name" value="AT19154P"/>
    <property type="match status" value="1"/>
</dbReference>
<dbReference type="EMBL" id="QQZK01000071">
    <property type="protein sequence ID" value="KAF5098604.1"/>
    <property type="molecule type" value="Genomic_DNA"/>
</dbReference>
<dbReference type="InterPro" id="IPR003782">
    <property type="entry name" value="SCO1/SenC"/>
</dbReference>
<dbReference type="PANTHER" id="PTHR12151">
    <property type="entry name" value="ELECTRON TRANSPORT PROTIN SCO1/SENC FAMILY MEMBER"/>
    <property type="match status" value="1"/>
</dbReference>
<sequence length="329" mass="37441">MFKLPATHLGLAARSARYISARSMRPTASRLLTNRFYSTPANNNNNNNTSKPEDTKPEEDFVAGVADPGTTRHGYDPLKPRKPLNRIAVGKAFDSNKAEQQATVGFINWKAALFFIATGGGLLYFFKSEKKRLEIEKLEESNRGYGKPLVGGPFNLIDQHGNPFTEKDLLGKFSLIYFGFSMCPDICPDELEKMSEMLNAINKDEKKVIPVFITCDPARDTPEVLKDYLAEFHPDIIGLTGTYDEIKKTCKAYRVYFSTPPDLKPGQDYLVDHSIFFYFMDPEGKYIDVFGRQYDAKTAVEKMKEHMAVWRPSDDRDKTFFETLFGKKR</sequence>
<evidence type="ECO:0000256" key="1">
    <source>
        <dbReference type="ARBA" id="ARBA00010996"/>
    </source>
</evidence>
<comment type="caution">
    <text evidence="7">The sequence shown here is derived from an EMBL/GenBank/DDBJ whole genome shotgun (WGS) entry which is preliminary data.</text>
</comment>
<dbReference type="GO" id="GO:0045454">
    <property type="term" value="P:cell redox homeostasis"/>
    <property type="evidence" value="ECO:0007669"/>
    <property type="project" value="UniProtKB-ARBA"/>
</dbReference>
<evidence type="ECO:0000256" key="5">
    <source>
        <dbReference type="SAM" id="MobiDB-lite"/>
    </source>
</evidence>
<feature type="region of interest" description="Disordered" evidence="5">
    <location>
        <begin position="36"/>
        <end position="80"/>
    </location>
</feature>
<proteinExistence type="inferred from homology"/>
<feature type="binding site" evidence="3">
    <location>
        <position position="183"/>
    </location>
    <ligand>
        <name>Cu cation</name>
        <dbReference type="ChEBI" id="CHEBI:23378"/>
    </ligand>
</feature>
<dbReference type="AlphaFoldDB" id="A0A9P5G5Q0"/>
<dbReference type="InterPro" id="IPR013766">
    <property type="entry name" value="Thioredoxin_domain"/>
</dbReference>
<dbReference type="InterPro" id="IPR036249">
    <property type="entry name" value="Thioredoxin-like_sf"/>
</dbReference>
<reference evidence="7" key="1">
    <citation type="journal article" date="2020" name="Front. Microbiol.">
        <title>Phenotypic and Genetic Characterization of the Cheese Ripening Yeast Geotrichum candidum.</title>
        <authorList>
            <person name="Perkins V."/>
            <person name="Vignola S."/>
            <person name="Lessard M.H."/>
            <person name="Plante P.L."/>
            <person name="Corbeil J."/>
            <person name="Dugat-Bony E."/>
            <person name="Frenette M."/>
            <person name="Labrie S."/>
        </authorList>
    </citation>
    <scope>NUCLEOTIDE SEQUENCE</scope>
    <source>
        <strain evidence="7">LMA-70</strain>
    </source>
</reference>
<dbReference type="PROSITE" id="PS51352">
    <property type="entry name" value="THIOREDOXIN_2"/>
    <property type="match status" value="1"/>
</dbReference>
<evidence type="ECO:0000313" key="8">
    <source>
        <dbReference type="Proteomes" id="UP000750522"/>
    </source>
</evidence>
<organism evidence="7 8">
    <name type="scientific">Geotrichum candidum</name>
    <name type="common">Oospora lactis</name>
    <name type="synonym">Dipodascus geotrichum</name>
    <dbReference type="NCBI Taxonomy" id="1173061"/>
    <lineage>
        <taxon>Eukaryota</taxon>
        <taxon>Fungi</taxon>
        <taxon>Dikarya</taxon>
        <taxon>Ascomycota</taxon>
        <taxon>Saccharomycotina</taxon>
        <taxon>Dipodascomycetes</taxon>
        <taxon>Dipodascales</taxon>
        <taxon>Dipodascaceae</taxon>
        <taxon>Geotrichum</taxon>
    </lineage>
</organism>
<dbReference type="GO" id="GO:0005507">
    <property type="term" value="F:copper ion binding"/>
    <property type="evidence" value="ECO:0007669"/>
    <property type="project" value="UniProtKB-ARBA"/>
</dbReference>
<feature type="binding site" evidence="3">
    <location>
        <position position="187"/>
    </location>
    <ligand>
        <name>Cu cation</name>
        <dbReference type="ChEBI" id="CHEBI:23378"/>
    </ligand>
</feature>
<keyword evidence="2 3" id="KW-0186">Copper</keyword>
<name>A0A9P5G5Q0_GEOCN</name>
<accession>A0A9P5G5Q0</accession>
<dbReference type="GO" id="GO:0005739">
    <property type="term" value="C:mitochondrion"/>
    <property type="evidence" value="ECO:0007669"/>
    <property type="project" value="GOC"/>
</dbReference>
<evidence type="ECO:0000256" key="2">
    <source>
        <dbReference type="ARBA" id="ARBA00023008"/>
    </source>
</evidence>
<protein>
    <recommendedName>
        <fullName evidence="6">Thioredoxin domain-containing protein</fullName>
    </recommendedName>
</protein>
<dbReference type="FunFam" id="3.40.30.10:FF:000013">
    <property type="entry name" value="Blast:Protein SCO1 homolog, mitochondrial"/>
    <property type="match status" value="1"/>
</dbReference>
<comment type="similarity">
    <text evidence="1">Belongs to the SCO1/2 family.</text>
</comment>
<evidence type="ECO:0000256" key="3">
    <source>
        <dbReference type="PIRSR" id="PIRSR603782-1"/>
    </source>
</evidence>